<name>A0A7V4WTU0_CALAY</name>
<dbReference type="SUPFAM" id="SSF52833">
    <property type="entry name" value="Thioredoxin-like"/>
    <property type="match status" value="1"/>
</dbReference>
<feature type="transmembrane region" description="Helical" evidence="2">
    <location>
        <begin position="262"/>
        <end position="280"/>
    </location>
</feature>
<evidence type="ECO:0000256" key="2">
    <source>
        <dbReference type="SAM" id="Phobius"/>
    </source>
</evidence>
<organism evidence="3">
    <name type="scientific">Caldithrix abyssi</name>
    <dbReference type="NCBI Taxonomy" id="187145"/>
    <lineage>
        <taxon>Bacteria</taxon>
        <taxon>Pseudomonadati</taxon>
        <taxon>Calditrichota</taxon>
        <taxon>Calditrichia</taxon>
        <taxon>Calditrichales</taxon>
        <taxon>Calditrichaceae</taxon>
        <taxon>Caldithrix</taxon>
    </lineage>
</organism>
<keyword evidence="2" id="KW-1133">Transmembrane helix</keyword>
<accession>A0A7V4WTU0</accession>
<keyword evidence="2" id="KW-0472">Membrane</keyword>
<proteinExistence type="inferred from homology"/>
<dbReference type="EMBL" id="DRQG01000004">
    <property type="protein sequence ID" value="HGY54153.1"/>
    <property type="molecule type" value="Genomic_DNA"/>
</dbReference>
<dbReference type="InterPro" id="IPR003782">
    <property type="entry name" value="SCO1/SenC"/>
</dbReference>
<protein>
    <submittedName>
        <fullName evidence="3">SCO family protein</fullName>
    </submittedName>
</protein>
<dbReference type="Gene3D" id="3.40.30.10">
    <property type="entry name" value="Glutaredoxin"/>
    <property type="match status" value="1"/>
</dbReference>
<reference evidence="3" key="1">
    <citation type="journal article" date="2020" name="mSystems">
        <title>Genome- and Community-Level Interaction Insights into Carbon Utilization and Element Cycling Functions of Hydrothermarchaeota in Hydrothermal Sediment.</title>
        <authorList>
            <person name="Zhou Z."/>
            <person name="Liu Y."/>
            <person name="Xu W."/>
            <person name="Pan J."/>
            <person name="Luo Z.H."/>
            <person name="Li M."/>
        </authorList>
    </citation>
    <scope>NUCLEOTIDE SEQUENCE [LARGE SCALE GENOMIC DNA]</scope>
    <source>
        <strain evidence="3">HyVt-577</strain>
    </source>
</reference>
<dbReference type="InterPro" id="IPR036249">
    <property type="entry name" value="Thioredoxin-like_sf"/>
</dbReference>
<dbReference type="Proteomes" id="UP000885779">
    <property type="component" value="Unassembled WGS sequence"/>
</dbReference>
<evidence type="ECO:0000313" key="3">
    <source>
        <dbReference type="EMBL" id="HGY54153.1"/>
    </source>
</evidence>
<dbReference type="CDD" id="cd02968">
    <property type="entry name" value="SCO"/>
    <property type="match status" value="1"/>
</dbReference>
<dbReference type="AlphaFoldDB" id="A0A7V4WTU0"/>
<comment type="similarity">
    <text evidence="1">Belongs to the SCO1/2 family.</text>
</comment>
<gene>
    <name evidence="3" type="ORF">ENK44_00495</name>
</gene>
<keyword evidence="2" id="KW-0812">Transmembrane</keyword>
<comment type="caution">
    <text evidence="3">The sequence shown here is derived from an EMBL/GenBank/DDBJ whole genome shotgun (WGS) entry which is preliminary data.</text>
</comment>
<sequence length="290" mass="32598">MIIKRIQIRGRTNKAESPFRLLSAILLVCIFFSLPSTSYPQLNRSAHPQLKKIDIKDRLGEYIPLQKEFINSSGDTVALARFFNRGKPVILVLAYYKCPMLCGYVLNGLAQTAPLINLKPGKDYYILTLSISPNEKASLAAQKQATYLNLIDASPADSAWRFFVGKEDNIRAIASAIGFEYYYVPERDDYAHPAVLTVLSDKGKISRYLYGISFKPNDLKLSLLEASQGKVGNTIDKLLLYCYHFDPQEGSYVVFATNVMKLGGAVTLLILFILLGTLWLREIRRKKALT</sequence>
<evidence type="ECO:0000256" key="1">
    <source>
        <dbReference type="ARBA" id="ARBA00010996"/>
    </source>
</evidence>